<dbReference type="InterPro" id="IPR000387">
    <property type="entry name" value="Tyr_Pase_dom"/>
</dbReference>
<evidence type="ECO:0000256" key="6">
    <source>
        <dbReference type="ARBA" id="ARBA00022553"/>
    </source>
</evidence>
<dbReference type="SMART" id="SM00404">
    <property type="entry name" value="PTPc_motif"/>
    <property type="match status" value="1"/>
</dbReference>
<keyword evidence="9" id="KW-0904">Protein phosphatase</keyword>
<dbReference type="FunFam" id="3.90.190.10:FF:000032">
    <property type="entry name" value="dual specificity protein phosphatase CDC14A isoform X1"/>
    <property type="match status" value="1"/>
</dbReference>
<dbReference type="InterPro" id="IPR029260">
    <property type="entry name" value="DSPn"/>
</dbReference>
<name>A0A8B9DD60_ANSCY</name>
<keyword evidence="10" id="KW-0206">Cytoskeleton</keyword>
<keyword evidence="6" id="KW-0597">Phosphoprotein</keyword>
<evidence type="ECO:0000256" key="5">
    <source>
        <dbReference type="ARBA" id="ARBA00022490"/>
    </source>
</evidence>
<dbReference type="SUPFAM" id="SSF52799">
    <property type="entry name" value="(Phosphotyrosine protein) phosphatases II"/>
    <property type="match status" value="2"/>
</dbReference>
<evidence type="ECO:0000256" key="14">
    <source>
        <dbReference type="ARBA" id="ARBA00037822"/>
    </source>
</evidence>
<dbReference type="InterPro" id="IPR020422">
    <property type="entry name" value="TYR_PHOSPHATASE_DUAL_dom"/>
</dbReference>
<dbReference type="FunFam" id="3.90.190.10:FF:000006">
    <property type="entry name" value="Dual specificity protein phosphatase CDC14B"/>
    <property type="match status" value="1"/>
</dbReference>
<dbReference type="CDD" id="cd17657">
    <property type="entry name" value="CDC14_N"/>
    <property type="match status" value="1"/>
</dbReference>
<proteinExistence type="inferred from homology"/>
<reference evidence="20" key="1">
    <citation type="submission" date="2025-08" db="UniProtKB">
        <authorList>
            <consortium name="Ensembl"/>
        </authorList>
    </citation>
    <scope>IDENTIFICATION</scope>
</reference>
<protein>
    <submittedName>
        <fullName evidence="20">Cell division cycle 14A</fullName>
    </submittedName>
</protein>
<evidence type="ECO:0000259" key="18">
    <source>
        <dbReference type="PROSITE" id="PS50054"/>
    </source>
</evidence>
<sequence>MEPVAAAAEVLGGASEFVKDRLYFATLRNKPKSTVNTHYFCTDEELVYENFYADFGPLNLAMLYRYCCKLNKKLKYFSLSRKKIVYYTSFDQRKRANAAFLIGAYAVIYLKKTPEEVYKTLLSGTNPPYLPFRDASFGNCTYNLTILDCLQGINKALQHGFFDFKTFDVDEYEHYERVENGDFNWIVPGKFLAFSGPHPKSKLENGYPLHAPEAYFPYFRKHNVTSIIRLNKKIYEAKRFTDAGFEHYDLFFIDGSTPSDNIVQRFLNICENAGGAIAVHCKAGLGRTGTLIACYIMKHYRFTHAEAIAWIRICRPGSIIGPQQHFLEEKQAMLWLEGDLIQSKQKQRVVDGNINRVLCGLSDMSISDNLNKVQDLDQYGENEFEDKAGMEAKNGMTQGDKLHALKSRRRTCSTTTGALSISINSRLASSLGNLYAASDDDETKMTSSSSRTGFSVSQISSHLNGSLQLPHRNNHELNNNLYNRNSSSGNNLSSQTSFHSAVTDEYASTLLYGPYSSSSTIPESINSCKFSHNSFRLLTTADLPCFCEQSCCLKKIKS</sequence>
<dbReference type="SMART" id="SM00195">
    <property type="entry name" value="DSPc"/>
    <property type="match status" value="1"/>
</dbReference>
<accession>A0A8B9DD60</accession>
<dbReference type="AlphaFoldDB" id="A0A8B9DD60"/>
<comment type="catalytic activity">
    <reaction evidence="16">
        <text>O-phospho-L-threonyl-[protein] + H2O = L-threonyl-[protein] + phosphate</text>
        <dbReference type="Rhea" id="RHEA:47004"/>
        <dbReference type="Rhea" id="RHEA-COMP:11060"/>
        <dbReference type="Rhea" id="RHEA-COMP:11605"/>
        <dbReference type="ChEBI" id="CHEBI:15377"/>
        <dbReference type="ChEBI" id="CHEBI:30013"/>
        <dbReference type="ChEBI" id="CHEBI:43474"/>
        <dbReference type="ChEBI" id="CHEBI:61977"/>
        <dbReference type="EC" id="3.1.3.16"/>
    </reaction>
</comment>
<evidence type="ECO:0000256" key="15">
    <source>
        <dbReference type="ARBA" id="ARBA00047761"/>
    </source>
</evidence>
<evidence type="ECO:0000313" key="20">
    <source>
        <dbReference type="Ensembl" id="ENSACDP00005005675.1"/>
    </source>
</evidence>
<keyword evidence="13" id="KW-0131">Cell cycle</keyword>
<feature type="compositionally biased region" description="Low complexity" evidence="17">
    <location>
        <begin position="476"/>
        <end position="495"/>
    </location>
</feature>
<feature type="region of interest" description="Disordered" evidence="17">
    <location>
        <begin position="465"/>
        <end position="495"/>
    </location>
</feature>
<dbReference type="Proteomes" id="UP000694521">
    <property type="component" value="Unplaced"/>
</dbReference>
<keyword evidence="7" id="KW-0132">Cell division</keyword>
<dbReference type="PROSITE" id="PS50056">
    <property type="entry name" value="TYR_PHOSPHATASE_2"/>
    <property type="match status" value="1"/>
</dbReference>
<keyword evidence="8" id="KW-0378">Hydrolase</keyword>
<reference evidence="20" key="2">
    <citation type="submission" date="2025-09" db="UniProtKB">
        <authorList>
            <consortium name="Ensembl"/>
        </authorList>
    </citation>
    <scope>IDENTIFICATION</scope>
</reference>
<feature type="domain" description="Tyrosine-protein phosphatase" evidence="18">
    <location>
        <begin position="182"/>
        <end position="339"/>
    </location>
</feature>
<dbReference type="PROSITE" id="PS00383">
    <property type="entry name" value="TYR_PHOSPHATASE_1"/>
    <property type="match status" value="1"/>
</dbReference>
<dbReference type="Ensembl" id="ENSACDT00005006817.1">
    <property type="protein sequence ID" value="ENSACDP00005005675.1"/>
    <property type="gene ID" value="ENSACDG00005004082.1"/>
</dbReference>
<dbReference type="InterPro" id="IPR029021">
    <property type="entry name" value="Prot-tyrosine_phosphatase-like"/>
</dbReference>
<dbReference type="InterPro" id="IPR003595">
    <property type="entry name" value="Tyr_Pase_cat"/>
</dbReference>
<dbReference type="GO" id="GO:0000922">
    <property type="term" value="C:spindle pole"/>
    <property type="evidence" value="ECO:0007669"/>
    <property type="project" value="UniProtKB-SubCell"/>
</dbReference>
<dbReference type="InterPro" id="IPR044506">
    <property type="entry name" value="CDC14_C"/>
</dbReference>
<dbReference type="GO" id="GO:0004722">
    <property type="term" value="F:protein serine/threonine phosphatase activity"/>
    <property type="evidence" value="ECO:0007669"/>
    <property type="project" value="UniProtKB-EC"/>
</dbReference>
<comment type="similarity">
    <text evidence="4">Belongs to the protein-tyrosine phosphatase family. Non-receptor class CDC14 subfamily.</text>
</comment>
<comment type="subcellular location">
    <subcellularLocation>
        <location evidence="14">Cell projection</location>
        <location evidence="14">Kinocilium</location>
    </subcellularLocation>
    <subcellularLocation>
        <location evidence="2">Cytoplasm</location>
        <location evidence="2">Cytoskeleton</location>
        <location evidence="2">Microtubule organizing center</location>
        <location evidence="2">Centrosome</location>
    </subcellularLocation>
    <subcellularLocation>
        <location evidence="3">Cytoplasm</location>
        <location evidence="3">Cytoskeleton</location>
        <location evidence="3">Spindle pole</location>
    </subcellularLocation>
    <subcellularLocation>
        <location evidence="1">Nucleus</location>
    </subcellularLocation>
</comment>
<dbReference type="InterPro" id="IPR016130">
    <property type="entry name" value="Tyr_Pase_AS"/>
</dbReference>
<dbReference type="GO" id="GO:0060091">
    <property type="term" value="C:kinocilium"/>
    <property type="evidence" value="ECO:0007669"/>
    <property type="project" value="UniProtKB-SubCell"/>
</dbReference>
<organism evidence="20 21">
    <name type="scientific">Anser cygnoides</name>
    <name type="common">Swan goose</name>
    <dbReference type="NCBI Taxonomy" id="8845"/>
    <lineage>
        <taxon>Eukaryota</taxon>
        <taxon>Metazoa</taxon>
        <taxon>Chordata</taxon>
        <taxon>Craniata</taxon>
        <taxon>Vertebrata</taxon>
        <taxon>Euteleostomi</taxon>
        <taxon>Archelosauria</taxon>
        <taxon>Archosauria</taxon>
        <taxon>Dinosauria</taxon>
        <taxon>Saurischia</taxon>
        <taxon>Theropoda</taxon>
        <taxon>Coelurosauria</taxon>
        <taxon>Aves</taxon>
        <taxon>Neognathae</taxon>
        <taxon>Galloanserae</taxon>
        <taxon>Anseriformes</taxon>
        <taxon>Anatidae</taxon>
        <taxon>Anserinae</taxon>
        <taxon>Anser</taxon>
    </lineage>
</organism>
<evidence type="ECO:0000256" key="7">
    <source>
        <dbReference type="ARBA" id="ARBA00022618"/>
    </source>
</evidence>
<keyword evidence="21" id="KW-1185">Reference proteome</keyword>
<feature type="domain" description="Tyrosine specific protein phosphatases" evidence="19">
    <location>
        <begin position="260"/>
        <end position="326"/>
    </location>
</feature>
<evidence type="ECO:0000256" key="2">
    <source>
        <dbReference type="ARBA" id="ARBA00004300"/>
    </source>
</evidence>
<evidence type="ECO:0000256" key="4">
    <source>
        <dbReference type="ARBA" id="ARBA00007315"/>
    </source>
</evidence>
<dbReference type="GO" id="GO:0007605">
    <property type="term" value="P:sensory perception of sound"/>
    <property type="evidence" value="ECO:0007669"/>
    <property type="project" value="UniProtKB-ARBA"/>
</dbReference>
<evidence type="ECO:0000256" key="10">
    <source>
        <dbReference type="ARBA" id="ARBA00023212"/>
    </source>
</evidence>
<evidence type="ECO:0000256" key="1">
    <source>
        <dbReference type="ARBA" id="ARBA00004123"/>
    </source>
</evidence>
<evidence type="ECO:0000259" key="19">
    <source>
        <dbReference type="PROSITE" id="PS50056"/>
    </source>
</evidence>
<dbReference type="Pfam" id="PF14671">
    <property type="entry name" value="DSPn"/>
    <property type="match status" value="1"/>
</dbReference>
<dbReference type="PANTHER" id="PTHR23339">
    <property type="entry name" value="TYROSINE SPECIFIC PROTEIN PHOSPHATASE AND DUAL SPECIFICITY PROTEIN PHOSPHATASE"/>
    <property type="match status" value="1"/>
</dbReference>
<evidence type="ECO:0000256" key="12">
    <source>
        <dbReference type="ARBA" id="ARBA00023273"/>
    </source>
</evidence>
<dbReference type="GO" id="GO:0005813">
    <property type="term" value="C:centrosome"/>
    <property type="evidence" value="ECO:0007669"/>
    <property type="project" value="UniProtKB-SubCell"/>
</dbReference>
<dbReference type="InterPro" id="IPR050561">
    <property type="entry name" value="PTP"/>
</dbReference>
<keyword evidence="11" id="KW-0539">Nucleus</keyword>
<dbReference type="GO" id="GO:0051301">
    <property type="term" value="P:cell division"/>
    <property type="evidence" value="ECO:0007669"/>
    <property type="project" value="UniProtKB-KW"/>
</dbReference>
<dbReference type="Gene3D" id="3.90.190.10">
    <property type="entry name" value="Protein tyrosine phosphatase superfamily"/>
    <property type="match status" value="2"/>
</dbReference>
<dbReference type="GO" id="GO:0005634">
    <property type="term" value="C:nucleus"/>
    <property type="evidence" value="ECO:0007669"/>
    <property type="project" value="UniProtKB-SubCell"/>
</dbReference>
<evidence type="ECO:0000256" key="9">
    <source>
        <dbReference type="ARBA" id="ARBA00022912"/>
    </source>
</evidence>
<keyword evidence="12" id="KW-0966">Cell projection</keyword>
<dbReference type="Pfam" id="PF22785">
    <property type="entry name" value="Tc-R-P"/>
    <property type="match status" value="1"/>
</dbReference>
<evidence type="ECO:0000256" key="16">
    <source>
        <dbReference type="ARBA" id="ARBA00048336"/>
    </source>
</evidence>
<dbReference type="PROSITE" id="PS50054">
    <property type="entry name" value="TYR_PHOSPHATASE_DUAL"/>
    <property type="match status" value="1"/>
</dbReference>
<comment type="catalytic activity">
    <reaction evidence="15">
        <text>O-phospho-L-seryl-[protein] + H2O = L-seryl-[protein] + phosphate</text>
        <dbReference type="Rhea" id="RHEA:20629"/>
        <dbReference type="Rhea" id="RHEA-COMP:9863"/>
        <dbReference type="Rhea" id="RHEA-COMP:11604"/>
        <dbReference type="ChEBI" id="CHEBI:15377"/>
        <dbReference type="ChEBI" id="CHEBI:29999"/>
        <dbReference type="ChEBI" id="CHEBI:43474"/>
        <dbReference type="ChEBI" id="CHEBI:83421"/>
        <dbReference type="EC" id="3.1.3.16"/>
    </reaction>
</comment>
<evidence type="ECO:0000256" key="3">
    <source>
        <dbReference type="ARBA" id="ARBA00004647"/>
    </source>
</evidence>
<evidence type="ECO:0000256" key="11">
    <source>
        <dbReference type="ARBA" id="ARBA00023242"/>
    </source>
</evidence>
<evidence type="ECO:0000256" key="13">
    <source>
        <dbReference type="ARBA" id="ARBA00023306"/>
    </source>
</evidence>
<evidence type="ECO:0000313" key="21">
    <source>
        <dbReference type="Proteomes" id="UP000694521"/>
    </source>
</evidence>
<keyword evidence="5" id="KW-0963">Cytoplasm</keyword>
<dbReference type="CDD" id="cd14499">
    <property type="entry name" value="CDC14_C"/>
    <property type="match status" value="1"/>
</dbReference>
<evidence type="ECO:0000256" key="8">
    <source>
        <dbReference type="ARBA" id="ARBA00022801"/>
    </source>
</evidence>
<evidence type="ECO:0000256" key="17">
    <source>
        <dbReference type="SAM" id="MobiDB-lite"/>
    </source>
</evidence>